<keyword evidence="2" id="KW-0732">Signal</keyword>
<protein>
    <submittedName>
        <fullName evidence="3">Uncharacterized protein</fullName>
    </submittedName>
</protein>
<accession>A0A9P0A6S0</accession>
<feature type="region of interest" description="Disordered" evidence="1">
    <location>
        <begin position="98"/>
        <end position="120"/>
    </location>
</feature>
<feature type="signal peptide" evidence="2">
    <location>
        <begin position="1"/>
        <end position="18"/>
    </location>
</feature>
<dbReference type="Proteomes" id="UP001152759">
    <property type="component" value="Chromosome 3"/>
</dbReference>
<feature type="region of interest" description="Disordered" evidence="1">
    <location>
        <begin position="21"/>
        <end position="50"/>
    </location>
</feature>
<evidence type="ECO:0000256" key="2">
    <source>
        <dbReference type="SAM" id="SignalP"/>
    </source>
</evidence>
<sequence length="323" mass="36148">MRVLFVMCSIYLIGAVVSDTPNRDSPIRSPSSRSPSKLDSKSTKRSLSSKNSNRFMSVVSGVSKGMRSLSKSNKWFGFNSFKENPSRVVRKALRGDHLDRSPSQMSFSSDISQGSSPSRAETQRQLLRTAYSEFTKECNEKCSLEWGYHYQSDHESYTDLVFSEGTVIPITKGTTVKTSQVRSGLTGLLQSAGEVMRLMKPAYTCFCMTTSSFQAVLRTALKTHPDEFEKSRKEVKKDPEGASKVLDKIYPEGKKGKNFQHVDHETLVRVIVDEMSAHIQDSEFHDSDFEGRIAKLGWCDADVDHGLKRSSSRTPPPSPPRPL</sequence>
<gene>
    <name evidence="3" type="ORF">BEMITA_LOCUS6671</name>
</gene>
<evidence type="ECO:0000313" key="4">
    <source>
        <dbReference type="Proteomes" id="UP001152759"/>
    </source>
</evidence>
<organism evidence="3 4">
    <name type="scientific">Bemisia tabaci</name>
    <name type="common">Sweetpotato whitefly</name>
    <name type="synonym">Aleurodes tabaci</name>
    <dbReference type="NCBI Taxonomy" id="7038"/>
    <lineage>
        <taxon>Eukaryota</taxon>
        <taxon>Metazoa</taxon>
        <taxon>Ecdysozoa</taxon>
        <taxon>Arthropoda</taxon>
        <taxon>Hexapoda</taxon>
        <taxon>Insecta</taxon>
        <taxon>Pterygota</taxon>
        <taxon>Neoptera</taxon>
        <taxon>Paraneoptera</taxon>
        <taxon>Hemiptera</taxon>
        <taxon>Sternorrhyncha</taxon>
        <taxon>Aleyrodoidea</taxon>
        <taxon>Aleyrodidae</taxon>
        <taxon>Aleyrodinae</taxon>
        <taxon>Bemisia</taxon>
    </lineage>
</organism>
<dbReference type="EMBL" id="OU963864">
    <property type="protein sequence ID" value="CAH0387686.1"/>
    <property type="molecule type" value="Genomic_DNA"/>
</dbReference>
<feature type="chain" id="PRO_5040364596" evidence="2">
    <location>
        <begin position="19"/>
        <end position="323"/>
    </location>
</feature>
<dbReference type="KEGG" id="btab:109030724"/>
<reference evidence="3" key="1">
    <citation type="submission" date="2021-12" db="EMBL/GenBank/DDBJ databases">
        <authorList>
            <person name="King R."/>
        </authorList>
    </citation>
    <scope>NUCLEOTIDE SEQUENCE</scope>
</reference>
<evidence type="ECO:0000313" key="3">
    <source>
        <dbReference type="EMBL" id="CAH0387686.1"/>
    </source>
</evidence>
<evidence type="ECO:0000256" key="1">
    <source>
        <dbReference type="SAM" id="MobiDB-lite"/>
    </source>
</evidence>
<proteinExistence type="predicted"/>
<keyword evidence="4" id="KW-1185">Reference proteome</keyword>
<feature type="compositionally biased region" description="Polar residues" evidence="1">
    <location>
        <begin position="101"/>
        <end position="120"/>
    </location>
</feature>
<dbReference type="AlphaFoldDB" id="A0A9P0A6S0"/>
<name>A0A9P0A6S0_BEMTA</name>